<comment type="caution">
    <text evidence="1">The sequence shown here is derived from an EMBL/GenBank/DDBJ whole genome shotgun (WGS) entry which is preliminary data.</text>
</comment>
<protein>
    <submittedName>
        <fullName evidence="1">Uncharacterized protein</fullName>
    </submittedName>
</protein>
<proteinExistence type="predicted"/>
<sequence>MGLFRKRDRYVLPIVPDAREHFEFFAVAHEIAVLREWLNPRVNQWPPGIPWIWAWTNPLFGLNITQLHGAWYATAMGFDEHQLPQPFGITPRPVCPVGTSAAEVAREVVTRDVIHSLSTYVSSPEHEVMPYGMAWASDELFKFAKDGLVGDPLGEP</sequence>
<evidence type="ECO:0000313" key="1">
    <source>
        <dbReference type="EMBL" id="GAA2115401.1"/>
    </source>
</evidence>
<dbReference type="EMBL" id="BAAAMQ010000017">
    <property type="protein sequence ID" value="GAA2115401.1"/>
    <property type="molecule type" value="Genomic_DNA"/>
</dbReference>
<dbReference type="Proteomes" id="UP001501161">
    <property type="component" value="Unassembled WGS sequence"/>
</dbReference>
<dbReference type="RefSeq" id="WP_231251024.1">
    <property type="nucleotide sequence ID" value="NZ_BAAAMQ010000017.1"/>
</dbReference>
<accession>A0ABP5JHH4</accession>
<dbReference type="PROSITE" id="PS00213">
    <property type="entry name" value="LIPOCALIN"/>
    <property type="match status" value="1"/>
</dbReference>
<name>A0ABP5JHH4_9ACTN</name>
<evidence type="ECO:0000313" key="2">
    <source>
        <dbReference type="Proteomes" id="UP001501161"/>
    </source>
</evidence>
<gene>
    <name evidence="1" type="ORF">GCM10009726_34150</name>
</gene>
<keyword evidence="2" id="KW-1185">Reference proteome</keyword>
<organism evidence="1 2">
    <name type="scientific">Nocardioides furvisabuli</name>
    <dbReference type="NCBI Taxonomy" id="375542"/>
    <lineage>
        <taxon>Bacteria</taxon>
        <taxon>Bacillati</taxon>
        <taxon>Actinomycetota</taxon>
        <taxon>Actinomycetes</taxon>
        <taxon>Propionibacteriales</taxon>
        <taxon>Nocardioidaceae</taxon>
        <taxon>Nocardioides</taxon>
    </lineage>
</organism>
<dbReference type="InterPro" id="IPR022272">
    <property type="entry name" value="Lipocalin_CS"/>
</dbReference>
<reference evidence="2" key="1">
    <citation type="journal article" date="2019" name="Int. J. Syst. Evol. Microbiol.">
        <title>The Global Catalogue of Microorganisms (GCM) 10K type strain sequencing project: providing services to taxonomists for standard genome sequencing and annotation.</title>
        <authorList>
            <consortium name="The Broad Institute Genomics Platform"/>
            <consortium name="The Broad Institute Genome Sequencing Center for Infectious Disease"/>
            <person name="Wu L."/>
            <person name="Ma J."/>
        </authorList>
    </citation>
    <scope>NUCLEOTIDE SEQUENCE [LARGE SCALE GENOMIC DNA]</scope>
    <source>
        <strain evidence="2">JCM 13813</strain>
    </source>
</reference>